<dbReference type="eggNOG" id="COG4289">
    <property type="taxonomic scope" value="Bacteria"/>
</dbReference>
<dbReference type="Pfam" id="PF10022">
    <property type="entry name" value="DUF2264"/>
    <property type="match status" value="1"/>
</dbReference>
<feature type="transmembrane region" description="Helical" evidence="1">
    <location>
        <begin position="152"/>
        <end position="171"/>
    </location>
</feature>
<evidence type="ECO:0000313" key="3">
    <source>
        <dbReference type="EMBL" id="ADL43135.1"/>
    </source>
</evidence>
<dbReference type="PANTHER" id="PTHR35339:SF3">
    <property type="entry name" value="DUF2264 DOMAIN-CONTAINING PROTEIN"/>
    <property type="match status" value="1"/>
</dbReference>
<feature type="domain" description="DUF2264" evidence="2">
    <location>
        <begin position="4"/>
        <end position="364"/>
    </location>
</feature>
<dbReference type="Proteomes" id="UP000000347">
    <property type="component" value="Chromosome"/>
</dbReference>
<sequence>MNDTRFYWIITLQKICEMPLELLAKDELKNSMPVEAKNEERKKYTHLELLARILCGISPFLELNANMPGTDIREREIALHLLRLARKSLDIATCPDCRDYMNFEEGAQPLVDAAFLAQAIIRAPKSLWEQIDPSVRKRLIEEMKKTRKIKPYYSNWLLFSAMIEAFMFFAGEEWDKTKVDLILKAVDGWYKGDGVYGDGPLFRWDYYNSFVIYPMLIDILKVLSSQDDKWKELETKVIERAQRYAVVLERLISPEGTFPIIGRSITYRTAVFHLLALLSLYRKLPSQLSPAQVRCGLTAVLKKVFEKKGVFDEKGWLRIGVAGAQPLLSEDYISTGSLYLCTTVFLPLGVPQSDPFWKDPCEDWTNKKVWEGLNVKPDKAIEY</sequence>
<dbReference type="AlphaFoldDB" id="D9TG15"/>
<dbReference type="InterPro" id="IPR016624">
    <property type="entry name" value="UCP014753"/>
</dbReference>
<protein>
    <submittedName>
        <fullName evidence="3">Uncharacterized conserved protein UCP014753</fullName>
    </submittedName>
</protein>
<dbReference type="STRING" id="608506.COB47_1864"/>
<gene>
    <name evidence="3" type="ordered locus">COB47_1864</name>
</gene>
<keyword evidence="4" id="KW-1185">Reference proteome</keyword>
<keyword evidence="1" id="KW-0812">Transmembrane</keyword>
<dbReference type="PIRSF" id="PIRSF014753">
    <property type="entry name" value="UCP014753"/>
    <property type="match status" value="1"/>
</dbReference>
<proteinExistence type="predicted"/>
<dbReference type="OrthoDB" id="9813465at2"/>
<dbReference type="EMBL" id="CP002164">
    <property type="protein sequence ID" value="ADL43135.1"/>
    <property type="molecule type" value="Genomic_DNA"/>
</dbReference>
<evidence type="ECO:0000313" key="4">
    <source>
        <dbReference type="Proteomes" id="UP000000347"/>
    </source>
</evidence>
<evidence type="ECO:0000256" key="1">
    <source>
        <dbReference type="SAM" id="Phobius"/>
    </source>
</evidence>
<organism evidence="3 4">
    <name type="scientific">Caldicellulosiruptor obsidiansis (strain ATCC BAA-2073 / JCM 16842 / OB47)</name>
    <dbReference type="NCBI Taxonomy" id="608506"/>
    <lineage>
        <taxon>Bacteria</taxon>
        <taxon>Bacillati</taxon>
        <taxon>Bacillota</taxon>
        <taxon>Bacillota incertae sedis</taxon>
        <taxon>Caldicellulosiruptorales</taxon>
        <taxon>Caldicellulosiruptoraceae</taxon>
        <taxon>Caldicellulosiruptor</taxon>
    </lineage>
</organism>
<dbReference type="InterPro" id="IPR049349">
    <property type="entry name" value="DUF2264_N"/>
</dbReference>
<keyword evidence="1" id="KW-0472">Membrane</keyword>
<dbReference type="HOGENOM" id="CLU_028269_2_0_9"/>
<dbReference type="RefSeq" id="WP_013291132.1">
    <property type="nucleotide sequence ID" value="NC_014392.1"/>
</dbReference>
<dbReference type="PANTHER" id="PTHR35339">
    <property type="entry name" value="LINALOOL DEHYDRATASE_ISOMERASE DOMAIN-CONTAINING PROTEIN"/>
    <property type="match status" value="1"/>
</dbReference>
<keyword evidence="1" id="KW-1133">Transmembrane helix</keyword>
<reference evidence="3 4" key="1">
    <citation type="journal article" date="2010" name="J. Bacteriol.">
        <title>Complete genome sequence of the cellulolytic thermophile Caldicellulosiruptor obsidiansis OB47T.</title>
        <authorList>
            <person name="Elkins J.G."/>
            <person name="Lochner A."/>
            <person name="Hamilton-Brehm S.D."/>
            <person name="Davenport K.W."/>
            <person name="Podar M."/>
            <person name="Brown S.D."/>
            <person name="Land M.L."/>
            <person name="Hauser L.J."/>
            <person name="Klingeman D.M."/>
            <person name="Raman B."/>
            <person name="Goodwin L.A."/>
            <person name="Tapia R."/>
            <person name="Meincke L.J."/>
            <person name="Detter J.C."/>
            <person name="Bruce D.C."/>
            <person name="Han C.S."/>
            <person name="Palumbo A.V."/>
            <person name="Cottingham R.W."/>
            <person name="Keller M."/>
            <person name="Graham D.E."/>
        </authorList>
    </citation>
    <scope>NUCLEOTIDE SEQUENCE [LARGE SCALE GENOMIC DNA]</scope>
    <source>
        <strain evidence="4">ATCC BAA-2073 / strain OB47</strain>
    </source>
</reference>
<dbReference type="KEGG" id="cob:COB47_1864"/>
<accession>D9TG15</accession>
<evidence type="ECO:0000259" key="2">
    <source>
        <dbReference type="Pfam" id="PF10022"/>
    </source>
</evidence>
<name>D9TG15_CALOO</name>